<dbReference type="InterPro" id="IPR007466">
    <property type="entry name" value="Peptidyl-Arg-deiminase_porph"/>
</dbReference>
<comment type="caution">
    <text evidence="2">The sequence shown here is derived from an EMBL/GenBank/DDBJ whole genome shotgun (WGS) entry which is preliminary data.</text>
</comment>
<dbReference type="Gene3D" id="3.75.10.10">
    <property type="entry name" value="L-arginine/glycine Amidinotransferase, Chain A"/>
    <property type="match status" value="1"/>
</dbReference>
<dbReference type="GO" id="GO:0009446">
    <property type="term" value="P:putrescine biosynthetic process"/>
    <property type="evidence" value="ECO:0007669"/>
    <property type="project" value="InterPro"/>
</dbReference>
<dbReference type="Proteomes" id="UP000696931">
    <property type="component" value="Unassembled WGS sequence"/>
</dbReference>
<dbReference type="AlphaFoldDB" id="A0A933SB67"/>
<proteinExistence type="predicted"/>
<dbReference type="PANTHER" id="PTHR31377:SF0">
    <property type="entry name" value="AGMATINE DEIMINASE-RELATED"/>
    <property type="match status" value="1"/>
</dbReference>
<reference evidence="2" key="1">
    <citation type="submission" date="2020-07" db="EMBL/GenBank/DDBJ databases">
        <title>Huge and variable diversity of episymbiotic CPR bacteria and DPANN archaea in groundwater ecosystems.</title>
        <authorList>
            <person name="He C.Y."/>
            <person name="Keren R."/>
            <person name="Whittaker M."/>
            <person name="Farag I.F."/>
            <person name="Doudna J."/>
            <person name="Cate J.H.D."/>
            <person name="Banfield J.F."/>
        </authorList>
    </citation>
    <scope>NUCLEOTIDE SEQUENCE</scope>
    <source>
        <strain evidence="2">NC_groundwater_1813_Pr3_B-0.1um_71_17</strain>
    </source>
</reference>
<keyword evidence="1" id="KW-0378">Hydrolase</keyword>
<protein>
    <submittedName>
        <fullName evidence="2">Agmatine deiminase family protein</fullName>
    </submittedName>
</protein>
<organism evidence="2 3">
    <name type="scientific">Eiseniibacteriota bacterium</name>
    <dbReference type="NCBI Taxonomy" id="2212470"/>
    <lineage>
        <taxon>Bacteria</taxon>
        <taxon>Candidatus Eiseniibacteriota</taxon>
    </lineage>
</organism>
<evidence type="ECO:0000313" key="2">
    <source>
        <dbReference type="EMBL" id="MBI5168231.1"/>
    </source>
</evidence>
<accession>A0A933SB67</accession>
<dbReference type="SUPFAM" id="SSF55909">
    <property type="entry name" value="Pentein"/>
    <property type="match status" value="1"/>
</dbReference>
<dbReference type="PANTHER" id="PTHR31377">
    <property type="entry name" value="AGMATINE DEIMINASE-RELATED"/>
    <property type="match status" value="1"/>
</dbReference>
<evidence type="ECO:0000256" key="1">
    <source>
        <dbReference type="ARBA" id="ARBA00022801"/>
    </source>
</evidence>
<dbReference type="EMBL" id="JACRIW010000016">
    <property type="protein sequence ID" value="MBI5168231.1"/>
    <property type="molecule type" value="Genomic_DNA"/>
</dbReference>
<evidence type="ECO:0000313" key="3">
    <source>
        <dbReference type="Proteomes" id="UP000696931"/>
    </source>
</evidence>
<dbReference type="Pfam" id="PF04371">
    <property type="entry name" value="PAD_porph"/>
    <property type="match status" value="1"/>
</dbReference>
<dbReference type="GO" id="GO:0004668">
    <property type="term" value="F:protein-arginine deiminase activity"/>
    <property type="evidence" value="ECO:0007669"/>
    <property type="project" value="InterPro"/>
</dbReference>
<gene>
    <name evidence="2" type="ORF">HZA61_01960</name>
</gene>
<sequence>MAARARKPLTGTPKSHGYTFPAEWEKQSAVWFSWPRPEGISFPGKYHTVPGNLAAIVAEIVRREHVHVIVPNENWEFIVRQQLAAYDCPTRRVRFFHAPTNECWCRDHGPAFVTRKGRGGAKQTAIVDWGYNAWGGKYPPFDADDAVPTHLAAQLKLPLFRTDVVMEGGAVDFNGVGCVLTTESVLLNENRNPGMSRKQVEKTLCEWYGQEKVLWLGEGIEGDDTDGHVDDLARFLDPRTIVTAVEDDPRDPNHKVLKENLRRLKTLRDLSGRPFDLVTIPMPKRIEYDGQRLPATYLNFLFVNGAVLVPTFRDRKTERVALATISKALPKHDVIGIDCTELIWGLGAIHCLSQQQPKG</sequence>
<dbReference type="GO" id="GO:0047632">
    <property type="term" value="F:agmatine deiminase activity"/>
    <property type="evidence" value="ECO:0007669"/>
    <property type="project" value="TreeGrafter"/>
</dbReference>
<name>A0A933SB67_UNCEI</name>